<feature type="region of interest" description="Disordered" evidence="3">
    <location>
        <begin position="97"/>
        <end position="164"/>
    </location>
</feature>
<evidence type="ECO:0000313" key="6">
    <source>
        <dbReference type="EMBL" id="GAA6197734.1"/>
    </source>
</evidence>
<evidence type="ECO:0000313" key="7">
    <source>
        <dbReference type="Proteomes" id="UP001441944"/>
    </source>
</evidence>
<dbReference type="PROSITE" id="PS00018">
    <property type="entry name" value="EF_HAND_1"/>
    <property type="match status" value="1"/>
</dbReference>
<proteinExistence type="predicted"/>
<dbReference type="PROSITE" id="PS50222">
    <property type="entry name" value="EF_HAND_2"/>
    <property type="match status" value="1"/>
</dbReference>
<dbReference type="InterPro" id="IPR039647">
    <property type="entry name" value="EF_hand_pair_protein_CML-like"/>
</dbReference>
<dbReference type="Gene3D" id="1.10.238.10">
    <property type="entry name" value="EF-hand"/>
    <property type="match status" value="2"/>
</dbReference>
<name>A0ABQ0APQ5_9RHOB</name>
<keyword evidence="7" id="KW-1185">Reference proteome</keyword>
<organism evidence="6 7">
    <name type="scientific">Pseudophaeobacter arcticus</name>
    <dbReference type="NCBI Taxonomy" id="385492"/>
    <lineage>
        <taxon>Bacteria</taxon>
        <taxon>Pseudomonadati</taxon>
        <taxon>Pseudomonadota</taxon>
        <taxon>Alphaproteobacteria</taxon>
        <taxon>Rhodobacterales</taxon>
        <taxon>Paracoccaceae</taxon>
        <taxon>Pseudophaeobacter</taxon>
    </lineage>
</organism>
<feature type="compositionally biased region" description="Basic and acidic residues" evidence="3">
    <location>
        <begin position="115"/>
        <end position="125"/>
    </location>
</feature>
<sequence>MTQTKILAVILATAGAVAATTATAQSVGGAMRPMMSFEALDTDGNGEITKAEMQAHKATRFSASDSNGDGKLSTEELLVRAQKRAAKRVERMINHLDKDGDGMLSQDEMANRGGRHGDMFKRADSDGNGTISKEEFEQARQHRGGKHRGGPDGECDRGGKMEQN</sequence>
<evidence type="ECO:0000256" key="2">
    <source>
        <dbReference type="ARBA" id="ARBA00022737"/>
    </source>
</evidence>
<dbReference type="InterPro" id="IPR018247">
    <property type="entry name" value="EF_Hand_1_Ca_BS"/>
</dbReference>
<dbReference type="RefSeq" id="WP_353401473.1">
    <property type="nucleotide sequence ID" value="NZ_BAABWU010000014.1"/>
</dbReference>
<feature type="signal peptide" evidence="4">
    <location>
        <begin position="1"/>
        <end position="24"/>
    </location>
</feature>
<feature type="domain" description="EF-hand" evidence="5">
    <location>
        <begin position="118"/>
        <end position="146"/>
    </location>
</feature>
<keyword evidence="1" id="KW-0479">Metal-binding</keyword>
<dbReference type="InterPro" id="IPR011992">
    <property type="entry name" value="EF-hand-dom_pair"/>
</dbReference>
<reference evidence="6 7" key="1">
    <citation type="submission" date="2024-04" db="EMBL/GenBank/DDBJ databases">
        <title>Draft genome sequence of Pseudophaeobacter arcticus NBRC 116598.</title>
        <authorList>
            <person name="Miyakawa T."/>
            <person name="Kusuya Y."/>
            <person name="Miura T."/>
        </authorList>
    </citation>
    <scope>NUCLEOTIDE SEQUENCE [LARGE SCALE GENOMIC DNA]</scope>
    <source>
        <strain evidence="6 7">SU-CL00105</strain>
    </source>
</reference>
<feature type="chain" id="PRO_5046731013" description="EF-hand domain-containing protein" evidence="4">
    <location>
        <begin position="25"/>
        <end position="164"/>
    </location>
</feature>
<keyword evidence="2" id="KW-0677">Repeat</keyword>
<protein>
    <recommendedName>
        <fullName evidence="5">EF-hand domain-containing protein</fullName>
    </recommendedName>
</protein>
<dbReference type="PANTHER" id="PTHR10891">
    <property type="entry name" value="EF-HAND CALCIUM-BINDING DOMAIN CONTAINING PROTEIN"/>
    <property type="match status" value="1"/>
</dbReference>
<evidence type="ECO:0000256" key="4">
    <source>
        <dbReference type="SAM" id="SignalP"/>
    </source>
</evidence>
<evidence type="ECO:0000259" key="5">
    <source>
        <dbReference type="PROSITE" id="PS50222"/>
    </source>
</evidence>
<feature type="compositionally biased region" description="Basic and acidic residues" evidence="3">
    <location>
        <begin position="149"/>
        <end position="164"/>
    </location>
</feature>
<dbReference type="Pfam" id="PF13202">
    <property type="entry name" value="EF-hand_5"/>
    <property type="match status" value="1"/>
</dbReference>
<comment type="caution">
    <text evidence="6">The sequence shown here is derived from an EMBL/GenBank/DDBJ whole genome shotgun (WGS) entry which is preliminary data.</text>
</comment>
<evidence type="ECO:0000256" key="3">
    <source>
        <dbReference type="SAM" id="MobiDB-lite"/>
    </source>
</evidence>
<keyword evidence="4" id="KW-0732">Signal</keyword>
<dbReference type="InterPro" id="IPR002048">
    <property type="entry name" value="EF_hand_dom"/>
</dbReference>
<dbReference type="Pfam" id="PF13499">
    <property type="entry name" value="EF-hand_7"/>
    <property type="match status" value="1"/>
</dbReference>
<dbReference type="EMBL" id="BAABWU010000014">
    <property type="protein sequence ID" value="GAA6197734.1"/>
    <property type="molecule type" value="Genomic_DNA"/>
</dbReference>
<evidence type="ECO:0000256" key="1">
    <source>
        <dbReference type="ARBA" id="ARBA00022723"/>
    </source>
</evidence>
<dbReference type="SMART" id="SM00054">
    <property type="entry name" value="EFh"/>
    <property type="match status" value="4"/>
</dbReference>
<dbReference type="Proteomes" id="UP001441944">
    <property type="component" value="Unassembled WGS sequence"/>
</dbReference>
<gene>
    <name evidence="6" type="ORF">NBRC116598_31790</name>
</gene>
<dbReference type="CDD" id="cd00051">
    <property type="entry name" value="EFh"/>
    <property type="match status" value="1"/>
</dbReference>
<accession>A0ABQ0APQ5</accession>
<dbReference type="SUPFAM" id="SSF47473">
    <property type="entry name" value="EF-hand"/>
    <property type="match status" value="1"/>
</dbReference>
<dbReference type="Pfam" id="PF00036">
    <property type="entry name" value="EF-hand_1"/>
    <property type="match status" value="1"/>
</dbReference>